<dbReference type="OrthoDB" id="205565at2759"/>
<proteinExistence type="predicted"/>
<feature type="compositionally biased region" description="Basic and acidic residues" evidence="2">
    <location>
        <begin position="224"/>
        <end position="250"/>
    </location>
</feature>
<dbReference type="PROSITE" id="PS50222">
    <property type="entry name" value="EF_HAND_2"/>
    <property type="match status" value="2"/>
</dbReference>
<keyword evidence="1" id="KW-0106">Calcium</keyword>
<dbReference type="PROSITE" id="PS00018">
    <property type="entry name" value="EF_HAND_1"/>
    <property type="match status" value="2"/>
</dbReference>
<feature type="domain" description="EF-hand" evidence="3">
    <location>
        <begin position="326"/>
        <end position="361"/>
    </location>
</feature>
<feature type="compositionally biased region" description="Basic and acidic residues" evidence="2">
    <location>
        <begin position="86"/>
        <end position="112"/>
    </location>
</feature>
<feature type="compositionally biased region" description="Low complexity" evidence="2">
    <location>
        <begin position="10"/>
        <end position="25"/>
    </location>
</feature>
<dbReference type="Proteomes" id="UP001165065">
    <property type="component" value="Unassembled WGS sequence"/>
</dbReference>
<dbReference type="GO" id="GO:0005509">
    <property type="term" value="F:calcium ion binding"/>
    <property type="evidence" value="ECO:0007669"/>
    <property type="project" value="InterPro"/>
</dbReference>
<evidence type="ECO:0000313" key="5">
    <source>
        <dbReference type="Proteomes" id="UP001165065"/>
    </source>
</evidence>
<evidence type="ECO:0000256" key="1">
    <source>
        <dbReference type="ARBA" id="ARBA00022837"/>
    </source>
</evidence>
<dbReference type="Gene3D" id="1.10.238.10">
    <property type="entry name" value="EF-hand"/>
    <property type="match status" value="1"/>
</dbReference>
<feature type="region of interest" description="Disordered" evidence="2">
    <location>
        <begin position="548"/>
        <end position="633"/>
    </location>
</feature>
<dbReference type="SUPFAM" id="SSF47473">
    <property type="entry name" value="EF-hand"/>
    <property type="match status" value="1"/>
</dbReference>
<dbReference type="SMART" id="SM00054">
    <property type="entry name" value="EFh"/>
    <property type="match status" value="2"/>
</dbReference>
<accession>A0A9W7G4G7</accession>
<dbReference type="InterPro" id="IPR002048">
    <property type="entry name" value="EF_hand_dom"/>
</dbReference>
<keyword evidence="5" id="KW-1185">Reference proteome</keyword>
<feature type="region of interest" description="Disordered" evidence="2">
    <location>
        <begin position="1"/>
        <end position="254"/>
    </location>
</feature>
<feature type="region of interest" description="Disordered" evidence="2">
    <location>
        <begin position="491"/>
        <end position="510"/>
    </location>
</feature>
<feature type="compositionally biased region" description="Low complexity" evidence="2">
    <location>
        <begin position="115"/>
        <end position="143"/>
    </location>
</feature>
<feature type="compositionally biased region" description="Basic and acidic residues" evidence="2">
    <location>
        <begin position="168"/>
        <end position="179"/>
    </location>
</feature>
<evidence type="ECO:0000256" key="2">
    <source>
        <dbReference type="SAM" id="MobiDB-lite"/>
    </source>
</evidence>
<name>A0A9W7G4G7_9STRA</name>
<reference evidence="5" key="1">
    <citation type="journal article" date="2023" name="Commun. Biol.">
        <title>Genome analysis of Parmales, the sister group of diatoms, reveals the evolutionary specialization of diatoms from phago-mixotrophs to photoautotrophs.</title>
        <authorList>
            <person name="Ban H."/>
            <person name="Sato S."/>
            <person name="Yoshikawa S."/>
            <person name="Yamada K."/>
            <person name="Nakamura Y."/>
            <person name="Ichinomiya M."/>
            <person name="Sato N."/>
            <person name="Blanc-Mathieu R."/>
            <person name="Endo H."/>
            <person name="Kuwata A."/>
            <person name="Ogata H."/>
        </authorList>
    </citation>
    <scope>NUCLEOTIDE SEQUENCE [LARGE SCALE GENOMIC DNA]</scope>
</reference>
<dbReference type="Pfam" id="PF13202">
    <property type="entry name" value="EF-hand_5"/>
    <property type="match status" value="1"/>
</dbReference>
<evidence type="ECO:0000259" key="3">
    <source>
        <dbReference type="PROSITE" id="PS50222"/>
    </source>
</evidence>
<feature type="compositionally biased region" description="Basic residues" evidence="2">
    <location>
        <begin position="599"/>
        <end position="616"/>
    </location>
</feature>
<dbReference type="EMBL" id="BRYA01000758">
    <property type="protein sequence ID" value="GMI31816.1"/>
    <property type="molecule type" value="Genomic_DNA"/>
</dbReference>
<feature type="compositionally biased region" description="Basic residues" evidence="2">
    <location>
        <begin position="26"/>
        <end position="39"/>
    </location>
</feature>
<feature type="compositionally biased region" description="Polar residues" evidence="2">
    <location>
        <begin position="549"/>
        <end position="558"/>
    </location>
</feature>
<dbReference type="InterPro" id="IPR011992">
    <property type="entry name" value="EF-hand-dom_pair"/>
</dbReference>
<feature type="compositionally biased region" description="Basic and acidic residues" evidence="2">
    <location>
        <begin position="45"/>
        <end position="68"/>
    </location>
</feature>
<protein>
    <recommendedName>
        <fullName evidence="3">EF-hand domain-containing protein</fullName>
    </recommendedName>
</protein>
<dbReference type="AlphaFoldDB" id="A0A9W7G4G7"/>
<feature type="compositionally biased region" description="Low complexity" evidence="2">
    <location>
        <begin position="574"/>
        <end position="592"/>
    </location>
</feature>
<feature type="domain" description="EF-hand" evidence="3">
    <location>
        <begin position="381"/>
        <end position="416"/>
    </location>
</feature>
<sequence>MPGPFLTSLPTTPGSASSPHPSPSRTGRKSQLHSPHRRSTFQSHSKVEMKKKNGKTKTRDEIREEEQMARLQRARMNTNKTRLHHRLELEEPEFDKVERVSFPFIKDREKLLDFSSQPSTNSGSRSRSRNSMTSRGNSSSRSGAKGRWKRGKTMLAAVGHFGEGTGEGEGRSTTRESRKSRLSRGRGGGTEGRMSNIFSPVSTPKREEGARTKSVAAALGELTSKGKGEVNKIADKDSPSTPTTKDREPNSPKIPLAKALSVVEKKRDSMSNIMARKELPKSKTLDSLELSKSPAILTPTQKQWQMTRRTEALDNMMVELEEKAAMNNDEILKIIEFMDFNNSGEVDEAEFTNAVRAAKRGQIKDEKISALMARVDNELRIKQIRLKDLFRQLDSSGDGVLSRQELQYGLNMLCDVSWEQECERRKLRRIANHTRWKEKEEVRDKTKNWLLAAEGVPKEFMEERDFFVRDIATPERFEKFLEVIVSGPVHTKAASPRRSPRKPRKTRADFVKDGQKEFAFDLESIDGEEMHEHLLKIVDDEMSIDSMMSGENTQSKNNNNDDDSSIGSLGGDSVGSSSVGVAGGSTSVPGTGEETNQWTRRRRGSIGRRGRRRSLKGVKIAPASTTDPREMDSESVLALAAEMAMKGNDDEGSVTSVLSMDSSKAHSTVGSLAGQSIAYSIGNETQNTMVTMGSTMSAHSAAMLGQIRRSRGVKEQSDSEIESLVMLLGLNRRSVLSMKQRHFEERTFKNLYKARTSSLSNDYYLPKTVIEVMEREGMMKDNTSTVIKRRKSVAEMMRKAEEEEKMMLEWNKWNKDADEDESVVSMLPFDELSVGSANTIETEDGVYESGEVGIPMQIQTKERK</sequence>
<comment type="caution">
    <text evidence="4">The sequence shown here is derived from an EMBL/GenBank/DDBJ whole genome shotgun (WGS) entry which is preliminary data.</text>
</comment>
<organism evidence="4 5">
    <name type="scientific">Triparma columacea</name>
    <dbReference type="NCBI Taxonomy" id="722753"/>
    <lineage>
        <taxon>Eukaryota</taxon>
        <taxon>Sar</taxon>
        <taxon>Stramenopiles</taxon>
        <taxon>Ochrophyta</taxon>
        <taxon>Bolidophyceae</taxon>
        <taxon>Parmales</taxon>
        <taxon>Triparmaceae</taxon>
        <taxon>Triparma</taxon>
    </lineage>
</organism>
<dbReference type="InterPro" id="IPR018247">
    <property type="entry name" value="EF_Hand_1_Ca_BS"/>
</dbReference>
<gene>
    <name evidence="4" type="ORF">TrCOL_g7457</name>
</gene>
<evidence type="ECO:0000313" key="4">
    <source>
        <dbReference type="EMBL" id="GMI31816.1"/>
    </source>
</evidence>